<organism evidence="3 4">
    <name type="scientific">Caenorhabditis remanei</name>
    <name type="common">Caenorhabditis vulgaris</name>
    <dbReference type="NCBI Taxonomy" id="31234"/>
    <lineage>
        <taxon>Eukaryota</taxon>
        <taxon>Metazoa</taxon>
        <taxon>Ecdysozoa</taxon>
        <taxon>Nematoda</taxon>
        <taxon>Chromadorea</taxon>
        <taxon>Rhabditida</taxon>
        <taxon>Rhabditina</taxon>
        <taxon>Rhabditomorpha</taxon>
        <taxon>Rhabditoidea</taxon>
        <taxon>Rhabditidae</taxon>
        <taxon>Peloderinae</taxon>
        <taxon>Caenorhabditis</taxon>
    </lineage>
</organism>
<feature type="signal peptide" evidence="2">
    <location>
        <begin position="1"/>
        <end position="17"/>
    </location>
</feature>
<proteinExistence type="predicted"/>
<protein>
    <submittedName>
        <fullName evidence="3">Uncharacterized protein</fullName>
    </submittedName>
</protein>
<dbReference type="KEGG" id="crq:GCK72_023449"/>
<reference evidence="3 4" key="1">
    <citation type="submission" date="2019-12" db="EMBL/GenBank/DDBJ databases">
        <title>Chromosome-level assembly of the Caenorhabditis remanei genome.</title>
        <authorList>
            <person name="Teterina A.A."/>
            <person name="Willis J.H."/>
            <person name="Phillips P.C."/>
        </authorList>
    </citation>
    <scope>NUCLEOTIDE SEQUENCE [LARGE SCALE GENOMIC DNA]</scope>
    <source>
        <strain evidence="3 4">PX506</strain>
        <tissue evidence="3">Whole organism</tissue>
    </source>
</reference>
<feature type="chain" id="PRO_5025655019" evidence="2">
    <location>
        <begin position="18"/>
        <end position="362"/>
    </location>
</feature>
<gene>
    <name evidence="3" type="ORF">GCK72_023449</name>
</gene>
<evidence type="ECO:0000256" key="1">
    <source>
        <dbReference type="SAM" id="Phobius"/>
    </source>
</evidence>
<dbReference type="GeneID" id="9797909"/>
<dbReference type="AlphaFoldDB" id="A0A6A5FX06"/>
<keyword evidence="1" id="KW-1133">Transmembrane helix</keyword>
<dbReference type="Proteomes" id="UP000483820">
    <property type="component" value="Chromosome X"/>
</dbReference>
<keyword evidence="1" id="KW-0472">Membrane</keyword>
<evidence type="ECO:0000313" key="4">
    <source>
        <dbReference type="Proteomes" id="UP000483820"/>
    </source>
</evidence>
<evidence type="ECO:0000256" key="2">
    <source>
        <dbReference type="SAM" id="SignalP"/>
    </source>
</evidence>
<keyword evidence="1" id="KW-0812">Transmembrane</keyword>
<name>A0A6A5FX06_CAERE</name>
<accession>A0A6A5FX06</accession>
<dbReference type="CTD" id="9797909"/>
<dbReference type="EMBL" id="WUAV01000006">
    <property type="protein sequence ID" value="KAF1746991.1"/>
    <property type="molecule type" value="Genomic_DNA"/>
</dbReference>
<sequence>MALIVTFLTLQIVFTTAVHNPIQKNTNVEQDVLFFNGTNVGTTNTTNTQSLEYIPMVITSNVNQTFSEYMSYLLHRKKPLGMNFSCKAPAHFVLKHCNKTLWRTIEPIEKARIIFDQPWIKYFWTLEEKCSIKNTTVFLYAKEPGSSKQRYRKPSIYKFHIEANPKPIEEPIESQEVKIYGNTKNLFNVMMNALITKALDANLSAHIIFTYASSEDIVFQLVKCGFAYDFKLDVQPYKPILIEKELLNGFNVLKQIYCSTPSDDNLSFQLLAIGTTRDVNITMTFHLSTSKSLPTDVDFILFGGTVALILFIVAIICWIVRQNRKKKTYQVNAKVVYRKRQQITQKKLIKRTATIPHNKNKE</sequence>
<comment type="caution">
    <text evidence="3">The sequence shown here is derived from an EMBL/GenBank/DDBJ whole genome shotgun (WGS) entry which is preliminary data.</text>
</comment>
<dbReference type="RefSeq" id="XP_003102657.2">
    <property type="nucleotide sequence ID" value="XM_003102609.2"/>
</dbReference>
<feature type="transmembrane region" description="Helical" evidence="1">
    <location>
        <begin position="299"/>
        <end position="320"/>
    </location>
</feature>
<evidence type="ECO:0000313" key="3">
    <source>
        <dbReference type="EMBL" id="KAF1746991.1"/>
    </source>
</evidence>
<keyword evidence="2" id="KW-0732">Signal</keyword>